<feature type="transmembrane region" description="Helical" evidence="1">
    <location>
        <begin position="139"/>
        <end position="160"/>
    </location>
</feature>
<keyword evidence="1" id="KW-0472">Membrane</keyword>
<protein>
    <submittedName>
        <fullName evidence="7">PAS domain S-box-containing protein/diguanylate cyclase (GGDEF)-like protein</fullName>
    </submittedName>
</protein>
<dbReference type="InterPro" id="IPR003660">
    <property type="entry name" value="HAMP_dom"/>
</dbReference>
<dbReference type="Pfam" id="PF00990">
    <property type="entry name" value="GGDEF"/>
    <property type="match status" value="1"/>
</dbReference>
<dbReference type="NCBIfam" id="TIGR00254">
    <property type="entry name" value="GGDEF"/>
    <property type="match status" value="1"/>
</dbReference>
<evidence type="ECO:0000256" key="1">
    <source>
        <dbReference type="SAM" id="Phobius"/>
    </source>
</evidence>
<dbReference type="PROSITE" id="PS50883">
    <property type="entry name" value="EAL"/>
    <property type="match status" value="1"/>
</dbReference>
<organism evidence="7 8">
    <name type="scientific">Sulfurirhabdus autotrophica</name>
    <dbReference type="NCBI Taxonomy" id="1706046"/>
    <lineage>
        <taxon>Bacteria</taxon>
        <taxon>Pseudomonadati</taxon>
        <taxon>Pseudomonadota</taxon>
        <taxon>Betaproteobacteria</taxon>
        <taxon>Nitrosomonadales</taxon>
        <taxon>Sulfuricellaceae</taxon>
        <taxon>Sulfurirhabdus</taxon>
    </lineage>
</organism>
<dbReference type="InterPro" id="IPR029787">
    <property type="entry name" value="Nucleotide_cyclase"/>
</dbReference>
<dbReference type="Gene3D" id="6.10.340.10">
    <property type="match status" value="1"/>
</dbReference>
<dbReference type="InterPro" id="IPR000014">
    <property type="entry name" value="PAS"/>
</dbReference>
<evidence type="ECO:0000259" key="5">
    <source>
        <dbReference type="PROSITE" id="PS50885"/>
    </source>
</evidence>
<evidence type="ECO:0000313" key="8">
    <source>
        <dbReference type="Proteomes" id="UP000295367"/>
    </source>
</evidence>
<dbReference type="Pfam" id="PF00563">
    <property type="entry name" value="EAL"/>
    <property type="match status" value="1"/>
</dbReference>
<dbReference type="InterPro" id="IPR013655">
    <property type="entry name" value="PAS_fold_3"/>
</dbReference>
<dbReference type="Gene3D" id="3.20.20.450">
    <property type="entry name" value="EAL domain"/>
    <property type="match status" value="1"/>
</dbReference>
<proteinExistence type="predicted"/>
<keyword evidence="8" id="KW-1185">Reference proteome</keyword>
<feature type="domain" description="PAC" evidence="3">
    <location>
        <begin position="442"/>
        <end position="492"/>
    </location>
</feature>
<dbReference type="SMART" id="SM00267">
    <property type="entry name" value="GGDEF"/>
    <property type="match status" value="1"/>
</dbReference>
<feature type="domain" description="PAC" evidence="3">
    <location>
        <begin position="290"/>
        <end position="342"/>
    </location>
</feature>
<dbReference type="CDD" id="cd06225">
    <property type="entry name" value="HAMP"/>
    <property type="match status" value="1"/>
</dbReference>
<dbReference type="SUPFAM" id="SSF55785">
    <property type="entry name" value="PYP-like sensor domain (PAS domain)"/>
    <property type="match status" value="2"/>
</dbReference>
<dbReference type="GO" id="GO:0016020">
    <property type="term" value="C:membrane"/>
    <property type="evidence" value="ECO:0007669"/>
    <property type="project" value="InterPro"/>
</dbReference>
<dbReference type="PROSITE" id="PS50885">
    <property type="entry name" value="HAMP"/>
    <property type="match status" value="1"/>
</dbReference>
<feature type="domain" description="HAMP" evidence="5">
    <location>
        <begin position="158"/>
        <end position="210"/>
    </location>
</feature>
<dbReference type="InterPro" id="IPR035965">
    <property type="entry name" value="PAS-like_dom_sf"/>
</dbReference>
<dbReference type="InterPro" id="IPR052155">
    <property type="entry name" value="Biofilm_reg_signaling"/>
</dbReference>
<dbReference type="SUPFAM" id="SSF55073">
    <property type="entry name" value="Nucleotide cyclase"/>
    <property type="match status" value="1"/>
</dbReference>
<dbReference type="AlphaFoldDB" id="A0A4V2W1J9"/>
<dbReference type="PANTHER" id="PTHR44757">
    <property type="entry name" value="DIGUANYLATE CYCLASE DGCP"/>
    <property type="match status" value="1"/>
</dbReference>
<dbReference type="Gene3D" id="3.30.450.20">
    <property type="entry name" value="PAS domain"/>
    <property type="match status" value="2"/>
</dbReference>
<dbReference type="SMART" id="SM00304">
    <property type="entry name" value="HAMP"/>
    <property type="match status" value="1"/>
</dbReference>
<evidence type="ECO:0000259" key="4">
    <source>
        <dbReference type="PROSITE" id="PS50883"/>
    </source>
</evidence>
<accession>A0A4V2W1J9</accession>
<dbReference type="PROSITE" id="PS50887">
    <property type="entry name" value="GGDEF"/>
    <property type="match status" value="1"/>
</dbReference>
<feature type="domain" description="PAS" evidence="2">
    <location>
        <begin position="233"/>
        <end position="287"/>
    </location>
</feature>
<evidence type="ECO:0000259" key="6">
    <source>
        <dbReference type="PROSITE" id="PS50887"/>
    </source>
</evidence>
<dbReference type="SMART" id="SM00086">
    <property type="entry name" value="PAC"/>
    <property type="match status" value="1"/>
</dbReference>
<dbReference type="InterPro" id="IPR001610">
    <property type="entry name" value="PAC"/>
</dbReference>
<dbReference type="FunFam" id="3.30.70.270:FF:000001">
    <property type="entry name" value="Diguanylate cyclase domain protein"/>
    <property type="match status" value="1"/>
</dbReference>
<evidence type="ECO:0000313" key="7">
    <source>
        <dbReference type="EMBL" id="TCV84329.1"/>
    </source>
</evidence>
<dbReference type="GO" id="GO:0003824">
    <property type="term" value="F:catalytic activity"/>
    <property type="evidence" value="ECO:0007669"/>
    <property type="project" value="UniProtKB-ARBA"/>
</dbReference>
<dbReference type="SMART" id="SM00052">
    <property type="entry name" value="EAL"/>
    <property type="match status" value="1"/>
</dbReference>
<dbReference type="NCBIfam" id="TIGR00229">
    <property type="entry name" value="sensory_box"/>
    <property type="match status" value="1"/>
</dbReference>
<evidence type="ECO:0000259" key="2">
    <source>
        <dbReference type="PROSITE" id="PS50112"/>
    </source>
</evidence>
<keyword evidence="1" id="KW-1133">Transmembrane helix</keyword>
<feature type="domain" description="EAL" evidence="4">
    <location>
        <begin position="668"/>
        <end position="918"/>
    </location>
</feature>
<dbReference type="InterPro" id="IPR043128">
    <property type="entry name" value="Rev_trsase/Diguanyl_cyclase"/>
</dbReference>
<reference evidence="7 8" key="1">
    <citation type="submission" date="2019-03" db="EMBL/GenBank/DDBJ databases">
        <title>Genomic Encyclopedia of Type Strains, Phase IV (KMG-IV): sequencing the most valuable type-strain genomes for metagenomic binning, comparative biology and taxonomic classification.</title>
        <authorList>
            <person name="Goeker M."/>
        </authorList>
    </citation>
    <scope>NUCLEOTIDE SEQUENCE [LARGE SCALE GENOMIC DNA]</scope>
    <source>
        <strain evidence="7 8">DSM 100309</strain>
    </source>
</reference>
<dbReference type="PANTHER" id="PTHR44757:SF4">
    <property type="entry name" value="DIGUANYLATE CYCLASE DGCE-RELATED"/>
    <property type="match status" value="1"/>
</dbReference>
<dbReference type="SUPFAM" id="SSF158472">
    <property type="entry name" value="HAMP domain-like"/>
    <property type="match status" value="1"/>
</dbReference>
<evidence type="ECO:0000259" key="3">
    <source>
        <dbReference type="PROSITE" id="PS50113"/>
    </source>
</evidence>
<dbReference type="GO" id="GO:0007165">
    <property type="term" value="P:signal transduction"/>
    <property type="evidence" value="ECO:0007669"/>
    <property type="project" value="InterPro"/>
</dbReference>
<dbReference type="CDD" id="cd00130">
    <property type="entry name" value="PAS"/>
    <property type="match status" value="2"/>
</dbReference>
<dbReference type="Gene3D" id="3.30.70.270">
    <property type="match status" value="1"/>
</dbReference>
<sequence>MLTLLVTNSLRLTQESLVNQTRQRSEELNILFNGALGAPLAQRDYATLNEFLEDVRRDQGVVYMVLKDRSGQIVASAGWEANRVLPVPSHSLEVNKERDDRFDLAVPIKLAGQTYGTLSYGLSSKFLHDAQSHLLQQSLLIAAIEIFLSFVLLAGLGFWLTRHLGILTRATEAVAMGDFNMVLPVKSADEIGQLTQTFNLMSETIRGRIAALTENEAKFHAIADFTYGWESWIDPNGQLIWSNPSVERITGYTPQECMEMTNFPVNLVAESDAENVLHSFKMALQGGEGKNFEFQLRCKDGSIIWVVVFWQSIYGANRENKGIRASMLDISGRKQAELALVDALADLRRADEGRRLYLLSTEEERARLVALLGAMNMGILFVNADSKVKYYNPAFMRIWMISEETTLAGKSAEDVLKHSGNILARPDNFSKHVLSALEAHEVSDSFEIVMADGRVITQLSYPVRDNEGRFIGRLWIYEDVTRERQTAEQLIYLAERDSLTGLFNRRRFQDELSRLLADSDRHESHGALLFFDLDEFKYVNDTFGHRAGDAMLIRVAGEVGALVRRNEILSRLGGDEFALLMPDATEKEAETLAERIVRAISQIPFRFEGQNLRLTTSLGIAHYPKHAVAAEELVAHADAAMYQAKESGKNAWRSYRPDLDDSREMVSRLSWNDRIGRAFENNLLRLHFQGVYLTDTGELSHLEVLVRMVDEQDESRLVMPGHFIPFAEKSGKILDIDRWVLRESIKLLSKSASIPSLAVNISGRSFDEPTLPHYIAEQLSIFNVRSSRLWVELTETSAISDLQDAERFIEALRQTGCHTCLDDFGTGFSSFAYLKHLKADVLKIDGLFIRDLPNDRDNQVFVKSIVDVARGLGKKTVAEFVENAETLEMLKRLGVDMVQGYHLDKPRGDHPAILAGMP</sequence>
<dbReference type="InterPro" id="IPR001633">
    <property type="entry name" value="EAL_dom"/>
</dbReference>
<dbReference type="Proteomes" id="UP000295367">
    <property type="component" value="Unassembled WGS sequence"/>
</dbReference>
<gene>
    <name evidence="7" type="ORF">EDC63_11294</name>
</gene>
<dbReference type="Pfam" id="PF00672">
    <property type="entry name" value="HAMP"/>
    <property type="match status" value="1"/>
</dbReference>
<dbReference type="Pfam" id="PF08448">
    <property type="entry name" value="PAS_4"/>
    <property type="match status" value="1"/>
</dbReference>
<dbReference type="InterPro" id="IPR035919">
    <property type="entry name" value="EAL_sf"/>
</dbReference>
<dbReference type="InterPro" id="IPR000160">
    <property type="entry name" value="GGDEF_dom"/>
</dbReference>
<dbReference type="CDD" id="cd01948">
    <property type="entry name" value="EAL"/>
    <property type="match status" value="1"/>
</dbReference>
<dbReference type="SMART" id="SM00091">
    <property type="entry name" value="PAS"/>
    <property type="match status" value="2"/>
</dbReference>
<dbReference type="CDD" id="cd01949">
    <property type="entry name" value="GGDEF"/>
    <property type="match status" value="1"/>
</dbReference>
<dbReference type="InterPro" id="IPR013656">
    <property type="entry name" value="PAS_4"/>
</dbReference>
<feature type="domain" description="GGDEF" evidence="6">
    <location>
        <begin position="524"/>
        <end position="657"/>
    </location>
</feature>
<dbReference type="EMBL" id="SMCO01000012">
    <property type="protein sequence ID" value="TCV84329.1"/>
    <property type="molecule type" value="Genomic_DNA"/>
</dbReference>
<keyword evidence="1" id="KW-0812">Transmembrane</keyword>
<dbReference type="PROSITE" id="PS50113">
    <property type="entry name" value="PAC"/>
    <property type="match status" value="2"/>
</dbReference>
<dbReference type="Pfam" id="PF08447">
    <property type="entry name" value="PAS_3"/>
    <property type="match status" value="1"/>
</dbReference>
<comment type="caution">
    <text evidence="7">The sequence shown here is derived from an EMBL/GenBank/DDBJ whole genome shotgun (WGS) entry which is preliminary data.</text>
</comment>
<dbReference type="SUPFAM" id="SSF141868">
    <property type="entry name" value="EAL domain-like"/>
    <property type="match status" value="1"/>
</dbReference>
<dbReference type="PROSITE" id="PS50112">
    <property type="entry name" value="PAS"/>
    <property type="match status" value="1"/>
</dbReference>
<dbReference type="InterPro" id="IPR000700">
    <property type="entry name" value="PAS-assoc_C"/>
</dbReference>
<name>A0A4V2W1J9_9PROT</name>